<evidence type="ECO:0000256" key="4">
    <source>
        <dbReference type="ARBA" id="ARBA00022840"/>
    </source>
</evidence>
<dbReference type="InterPro" id="IPR011009">
    <property type="entry name" value="Kinase-like_dom_sf"/>
</dbReference>
<dbReference type="RefSeq" id="WP_184979629.1">
    <property type="nucleotide sequence ID" value="NZ_BAAALO010000037.1"/>
</dbReference>
<evidence type="ECO:0000313" key="8">
    <source>
        <dbReference type="Proteomes" id="UP000555564"/>
    </source>
</evidence>
<dbReference type="PANTHER" id="PTHR43289:SF34">
    <property type="entry name" value="SERINE_THREONINE-PROTEIN KINASE YBDM-RELATED"/>
    <property type="match status" value="1"/>
</dbReference>
<sequence length="697" mass="74464">MPQVLPLQSDDPSALGPYHIIGRLGEGGRSTVYLAKSPQSEHVAIKLLHEDSRGGDDFLAKIEELRQVSAFCTAQVLETGQAGGRPYVVSEYIDGPTLQAAVEADGPLRGPALHRLAIGTMTALVAIHQAGVVHREFSPSSVLLGPDGPRVIDFGIAQALDAGVESTTRSVGTPAYLTPEQLEGAPIGPAADMFAWGATMLFAASGTAPFDAGSMSATINRVLRHEPDLGVLDDDLLSLVAGCLAKDPARRPAAGEALLRLVGHSQILATLEAVPADPAPPATPVTPEAAPQPPVALGAPPPPDPSSRVDFLPPPPPSGGGRRRGLMLAAAAVAIAVVSGGSVYVLTSRQPQTTGPAAQATQGTQAAPPPTPLPAPSASVIEASPSPPQKATKEFTTPGIRLKVHEHPSDPVQLVSYFVQNLDDKKFETYVRDPDKDTFTAVAKNAEFGDPTVSPDGEWIAVNPWLKFAASSYDNVVFINRRTGERFSVDTLKQPLRGLSGTWSRDSTRYLLTVYEIDTKNETQYPRGFVTVDVRTRKATVVMTDDARDGFGNFDWSPDGTQVAGAYEKKTKPRFGLRFRTLDGKLGRTLPWVGLVPGPGLFSPSGASFYTYCPNGDGDAICVWNVASGNRVATIPVWSGDASVQGWWDENHLLVYDPRKATKKYVVLDFHGKVQRTLVEVDKKDAKYSQQLRFARK</sequence>
<evidence type="ECO:0000256" key="5">
    <source>
        <dbReference type="SAM" id="MobiDB-lite"/>
    </source>
</evidence>
<dbReference type="InterPro" id="IPR011042">
    <property type="entry name" value="6-blade_b-propeller_TolB-like"/>
</dbReference>
<dbReference type="Gene3D" id="1.10.510.10">
    <property type="entry name" value="Transferase(Phosphotransferase) domain 1"/>
    <property type="match status" value="1"/>
</dbReference>
<evidence type="ECO:0000313" key="7">
    <source>
        <dbReference type="EMBL" id="MBB6472510.1"/>
    </source>
</evidence>
<feature type="region of interest" description="Disordered" evidence="5">
    <location>
        <begin position="353"/>
        <end position="393"/>
    </location>
</feature>
<dbReference type="CDD" id="cd14014">
    <property type="entry name" value="STKc_PknB_like"/>
    <property type="match status" value="1"/>
</dbReference>
<protein>
    <submittedName>
        <fullName evidence="7">Serine/threonine protein kinase</fullName>
    </submittedName>
</protein>
<organism evidence="7 8">
    <name type="scientific">Sphaerisporangium rubeum</name>
    <dbReference type="NCBI Taxonomy" id="321317"/>
    <lineage>
        <taxon>Bacteria</taxon>
        <taxon>Bacillati</taxon>
        <taxon>Actinomycetota</taxon>
        <taxon>Actinomycetes</taxon>
        <taxon>Streptosporangiales</taxon>
        <taxon>Streptosporangiaceae</taxon>
        <taxon>Sphaerisporangium</taxon>
    </lineage>
</organism>
<dbReference type="InterPro" id="IPR000719">
    <property type="entry name" value="Prot_kinase_dom"/>
</dbReference>
<name>A0A7X0ICG4_9ACTN</name>
<feature type="domain" description="Protein kinase" evidence="6">
    <location>
        <begin position="18"/>
        <end position="267"/>
    </location>
</feature>
<keyword evidence="1" id="KW-0808">Transferase</keyword>
<dbReference type="PANTHER" id="PTHR43289">
    <property type="entry name" value="MITOGEN-ACTIVATED PROTEIN KINASE KINASE KINASE 20-RELATED"/>
    <property type="match status" value="1"/>
</dbReference>
<evidence type="ECO:0000259" key="6">
    <source>
        <dbReference type="PROSITE" id="PS50011"/>
    </source>
</evidence>
<dbReference type="Gene3D" id="3.30.200.20">
    <property type="entry name" value="Phosphorylase Kinase, domain 1"/>
    <property type="match status" value="1"/>
</dbReference>
<dbReference type="EMBL" id="JACHIU010000001">
    <property type="protein sequence ID" value="MBB6472510.1"/>
    <property type="molecule type" value="Genomic_DNA"/>
</dbReference>
<gene>
    <name evidence="7" type="ORF">BJ992_001941</name>
</gene>
<feature type="region of interest" description="Disordered" evidence="5">
    <location>
        <begin position="278"/>
        <end position="323"/>
    </location>
</feature>
<proteinExistence type="predicted"/>
<feature type="compositionally biased region" description="Low complexity" evidence="5">
    <location>
        <begin position="353"/>
        <end position="366"/>
    </location>
</feature>
<dbReference type="AlphaFoldDB" id="A0A7X0ICG4"/>
<feature type="compositionally biased region" description="Pro residues" evidence="5">
    <location>
        <begin position="278"/>
        <end position="305"/>
    </location>
</feature>
<dbReference type="Pfam" id="PF00069">
    <property type="entry name" value="Pkinase"/>
    <property type="match status" value="1"/>
</dbReference>
<keyword evidence="3 7" id="KW-0418">Kinase</keyword>
<dbReference type="SUPFAM" id="SSF82171">
    <property type="entry name" value="DPP6 N-terminal domain-like"/>
    <property type="match status" value="1"/>
</dbReference>
<evidence type="ECO:0000256" key="2">
    <source>
        <dbReference type="ARBA" id="ARBA00022741"/>
    </source>
</evidence>
<dbReference type="SUPFAM" id="SSF56112">
    <property type="entry name" value="Protein kinase-like (PK-like)"/>
    <property type="match status" value="1"/>
</dbReference>
<dbReference type="PROSITE" id="PS50011">
    <property type="entry name" value="PROTEIN_KINASE_DOM"/>
    <property type="match status" value="1"/>
</dbReference>
<dbReference type="Proteomes" id="UP000555564">
    <property type="component" value="Unassembled WGS sequence"/>
</dbReference>
<dbReference type="Gene3D" id="2.120.10.30">
    <property type="entry name" value="TolB, C-terminal domain"/>
    <property type="match status" value="1"/>
</dbReference>
<keyword evidence="8" id="KW-1185">Reference proteome</keyword>
<comment type="caution">
    <text evidence="7">The sequence shown here is derived from an EMBL/GenBank/DDBJ whole genome shotgun (WGS) entry which is preliminary data.</text>
</comment>
<evidence type="ECO:0000256" key="1">
    <source>
        <dbReference type="ARBA" id="ARBA00022679"/>
    </source>
</evidence>
<keyword evidence="4" id="KW-0067">ATP-binding</keyword>
<keyword evidence="2" id="KW-0547">Nucleotide-binding</keyword>
<dbReference type="GO" id="GO:0004674">
    <property type="term" value="F:protein serine/threonine kinase activity"/>
    <property type="evidence" value="ECO:0007669"/>
    <property type="project" value="UniProtKB-KW"/>
</dbReference>
<accession>A0A7X0ICG4</accession>
<keyword evidence="7" id="KW-0723">Serine/threonine-protein kinase</keyword>
<dbReference type="GO" id="GO:0005524">
    <property type="term" value="F:ATP binding"/>
    <property type="evidence" value="ECO:0007669"/>
    <property type="project" value="UniProtKB-KW"/>
</dbReference>
<reference evidence="7 8" key="1">
    <citation type="submission" date="2020-08" db="EMBL/GenBank/DDBJ databases">
        <title>Sequencing the genomes of 1000 actinobacteria strains.</title>
        <authorList>
            <person name="Klenk H.-P."/>
        </authorList>
    </citation>
    <scope>NUCLEOTIDE SEQUENCE [LARGE SCALE GENOMIC DNA]</scope>
    <source>
        <strain evidence="7 8">DSM 44936</strain>
    </source>
</reference>
<evidence type="ECO:0000256" key="3">
    <source>
        <dbReference type="ARBA" id="ARBA00022777"/>
    </source>
</evidence>